<dbReference type="RefSeq" id="XP_066930391.1">
    <property type="nucleotide sequence ID" value="XM_067074290.1"/>
</dbReference>
<dbReference type="EnsemblMetazoa" id="CLYHEMT002890.1">
    <property type="protein sequence ID" value="CLYHEMP002890.1"/>
    <property type="gene ID" value="CLYHEMG002890"/>
</dbReference>
<dbReference type="OrthoDB" id="6020496at2759"/>
<keyword evidence="2" id="KW-0732">Signal</keyword>
<sequence>MRMRLFRLLIYFTLVGCTLQWTLNDLYKDYVTSLKKDGKPSDSSLNAAKKSVPSPVLTHLSLAAKKSVSSPSNHVQSKLSIQQRPLVGSRKSVATNKVNPGVNIAAMKKSPSPIAPKEVHSFNVVANFHRGVHPSKLAEVKPTSAIMLSQNQKKNAEKAKKRAGEILKAKPLMKGELGAKSVLEINPKPMASKLSNNSFESVKQQTHLTEPLSPQQVLMNKMSSPNIQNSMYPMVPQQTFYQKNYFNGYPQQQYAYPMRNPSPMYPPIESTNAAFQRTPKTKAEPCIPSARNLCPTAPVDLFMRATPKPSTAVESHNLTKPLVEQHTVESDKKGAVEINKTQTAPKVEATNQQPGPVGTAPSVRRDVPEGLREFVEKTDKGTFNVAGVQCSSTPEMWGNRIECDQKLSFEPLLKQLFTNGIDLNTPSRELIVPGKFDCHAFDVNRDQGFITFHVASRELLDVIPNHIRVSKANASVGFNYFSTPNSLNDFDISMNGMLKLDKAARKMKVESKKPKNTCLFSITMETKDLEIPEFTKLFTDADLSQQRSELPPDLSTLVLSSLRSPRIEGHYDCNGAFEFVASSKSPASIFPSQPTVYIIVQKPRLGKVVTGAICKFEDASYRSFISSILNQDFSNIPLFNDVQTDMAIGLSRDGLYTVRDDNFKREMSPLLSNGNTIKKGLTVKSKLPIRKIVADSNSNAFSNSSQQSYPETVLVNTEVYSNRMHIEFPDDLRIGLSGIPQLFGERNEDMNFPRNILNMDDTDFKITGYDIDDIDKKALTIYFEAPSAMKIGSLMSLDNAKAKLRRNEISKWDFNATGDYKLGNTTVGILLKSQDSGFLIDSDKSSIQSGLLVDLLDKRSNVLKKEMSKHHMDDFVIDDFRVTGTLTNKNTIRFKGKPEVFSVDDGRIEFVASEEPNRDDSLAMGVYFKQVDLDNVFGRMLDKKMSRRSWTTGVDAGLVIGSNKNAANLGFESDDLKELKVEEGSHLQVELKRPEFSQCKGDSLCRMLSNEMPKSSRGFIMKGGMDGGRLHLSTPIVEPLVVNKALQLSEASLRMNVDRHIDVSVPTTMTLPGVNVPFNGDLHVDNAGLLQLSMKSDNTWDKPFGLRNTRFQNLSFLSSYEPGTPLPSFDVNARMYIGRDPTDETKSIEAPAVLKINALDPTKNSFSAKLHDTSFDKIASAFGTKKPLLRFQHEAYFLEDANLEFEPHKEAEDDSTADAPKGQIKATGRMRILGQMADYNIKFLNKNGEILSEIWLPDIGVNQGLMTIHAGLKSEQRSNIDSAVHNGPALLCRMDPRDNSAVLVGKLSTLRFSRLSALKLDDDGLSGKIYATLPGGINANVSLKADYEDNIQDSNFQTRACLPITDNVKANLFKLLHQTASQTKRTLISAEDRVSMTEKIYETTKSMIEKHKKSSLGFIEELRGKADDMTKLRKGIRRHCVHDCGQSCMGLPSWKKNGIEVAGHNVVGSPTWESCSRKIPDLNCITRCLGRKVIENVKANNKQMELQTLMESLANTKRSLQEARSLVERGRTLVDSTLNGLEKVNKEIKVGVDISKFLNKKDSDNAIKIDGACFQDSLENAERSLVKFMVESDVDGKRRTFDVEAALDGNLETNLADAIANQVYPGYYDFNKKLEQVKLLLSNLDGQKNAISRDIDEVTNGRTDSNQLRSQINWSAEEDEFRKLAFGELPRFTLSDDETLHAFEEKSIWEIAPNNNPLYETENKKLEIKGTKKTNINPDSDNSTLCGQLRSSVDRYQQIVNPLAEFTESFLQEKIMFYRQKNRRLADLRMIDDQIKSDCFVENCTMEDMDNALSYLGRARDGTLKWSKVIEGQIEDQNKVALGYFANRTRSVIEAENGMSLRRFIIRTRQTAENAIKKTNIPKKQDLGDRLQDVSKDLYSLLIGVKTSEELSKMASKIFNMKHQIQDLKKANVPCVESIIREKLESKSGLLHFKSKKNSTTNYLPLHHNATKSLTKDSKKHKTSILNEDDDSKYARGGQKKHANVHPSAKPLVTRVQNIQLHHEDNKFMKAIDVRGETKSNIESGDTFVVNQPPVPVPQNTFYGQNANLQNYGYNPYGNMYWKKKK</sequence>
<name>A0A7M5UXL3_9CNID</name>
<reference evidence="3" key="1">
    <citation type="submission" date="2021-01" db="UniProtKB">
        <authorList>
            <consortium name="EnsemblMetazoa"/>
        </authorList>
    </citation>
    <scope>IDENTIFICATION</scope>
</reference>
<accession>A0A7M5UXL3</accession>
<feature type="signal peptide" evidence="2">
    <location>
        <begin position="1"/>
        <end position="20"/>
    </location>
</feature>
<dbReference type="GeneID" id="136817943"/>
<evidence type="ECO:0000256" key="2">
    <source>
        <dbReference type="SAM" id="SignalP"/>
    </source>
</evidence>
<proteinExistence type="predicted"/>
<feature type="region of interest" description="Disordered" evidence="1">
    <location>
        <begin position="1973"/>
        <end position="2004"/>
    </location>
</feature>
<dbReference type="Proteomes" id="UP000594262">
    <property type="component" value="Unplaced"/>
</dbReference>
<organism evidence="3 4">
    <name type="scientific">Clytia hemisphaerica</name>
    <dbReference type="NCBI Taxonomy" id="252671"/>
    <lineage>
        <taxon>Eukaryota</taxon>
        <taxon>Metazoa</taxon>
        <taxon>Cnidaria</taxon>
        <taxon>Hydrozoa</taxon>
        <taxon>Hydroidolina</taxon>
        <taxon>Leptothecata</taxon>
        <taxon>Obeliida</taxon>
        <taxon>Clytiidae</taxon>
        <taxon>Clytia</taxon>
    </lineage>
</organism>
<feature type="chain" id="PRO_5029507351" evidence="2">
    <location>
        <begin position="21"/>
        <end position="2086"/>
    </location>
</feature>
<protein>
    <submittedName>
        <fullName evidence="3">Uncharacterized protein</fullName>
    </submittedName>
</protein>
<keyword evidence="4" id="KW-1185">Reference proteome</keyword>
<evidence type="ECO:0000313" key="4">
    <source>
        <dbReference type="Proteomes" id="UP000594262"/>
    </source>
</evidence>
<evidence type="ECO:0000256" key="1">
    <source>
        <dbReference type="SAM" id="MobiDB-lite"/>
    </source>
</evidence>
<evidence type="ECO:0000313" key="3">
    <source>
        <dbReference type="EnsemblMetazoa" id="CLYHEMP002890.1"/>
    </source>
</evidence>